<dbReference type="eggNOG" id="KOG1684">
    <property type="taxonomic scope" value="Eukaryota"/>
</dbReference>
<sequence length="328" mass="34227">MARASLRAAATLRELAASQACGAAVVLRAGDHSFSRPRVLDMLGELSAARAARTTQSAVLMGTDGAEHGSLGSNMAKVARMDAAARAKHFQELANLMRSLGTLSDGGGWAPAVVALDGVLCGSAVGAALHAPFFVATERTRLCLPGPSHGCPPESLASHRLARLPHALGRYLALTGAALTGPECYALGLATHLCEAHALPQLADALGEGFSDGGEGGAAAGGEGERRLLWRVSRRLSDACVELPPLGGWGEEHALYYAPQVEAAFSRGSLPEASPLALSLTFAQLRAGLLHRSKVELLQAVETEARRRHETRAEVEDEAVARLVTPLF</sequence>
<dbReference type="EnsemblProtists" id="EOD05574">
    <property type="protein sequence ID" value="EOD05574"/>
    <property type="gene ID" value="EMIHUDRAFT_219994"/>
</dbReference>
<proteinExistence type="predicted"/>
<dbReference type="Pfam" id="PF16113">
    <property type="entry name" value="ECH_2"/>
    <property type="match status" value="1"/>
</dbReference>
<dbReference type="GO" id="GO:0003860">
    <property type="term" value="F:3-hydroxyisobutyryl-CoA hydrolase activity"/>
    <property type="evidence" value="ECO:0007669"/>
    <property type="project" value="UniProtKB-EC"/>
</dbReference>
<dbReference type="PANTHER" id="PTHR43176:SF3">
    <property type="entry name" value="3-HYDROXYISOBUTYRYL-COA HYDROLASE, MITOCHONDRIAL"/>
    <property type="match status" value="1"/>
</dbReference>
<accession>A0A0D3I2T9</accession>
<dbReference type="Gene3D" id="3.90.226.10">
    <property type="entry name" value="2-enoyl-CoA Hydratase, Chain A, domain 1"/>
    <property type="match status" value="1"/>
</dbReference>
<evidence type="ECO:0000313" key="6">
    <source>
        <dbReference type="Proteomes" id="UP000013827"/>
    </source>
</evidence>
<dbReference type="AlphaFoldDB" id="A0A0D3I2T9"/>
<dbReference type="KEGG" id="ehx:EMIHUDRAFT_219994"/>
<dbReference type="EC" id="3.1.2.4" evidence="2"/>
<organism evidence="5 6">
    <name type="scientific">Emiliania huxleyi (strain CCMP1516)</name>
    <dbReference type="NCBI Taxonomy" id="280463"/>
    <lineage>
        <taxon>Eukaryota</taxon>
        <taxon>Haptista</taxon>
        <taxon>Haptophyta</taxon>
        <taxon>Prymnesiophyceae</taxon>
        <taxon>Isochrysidales</taxon>
        <taxon>Noelaerhabdaceae</taxon>
        <taxon>Emiliania</taxon>
    </lineage>
</organism>
<evidence type="ECO:0000256" key="3">
    <source>
        <dbReference type="ARBA" id="ARBA00022801"/>
    </source>
</evidence>
<reference evidence="6" key="1">
    <citation type="journal article" date="2013" name="Nature">
        <title>Pan genome of the phytoplankton Emiliania underpins its global distribution.</title>
        <authorList>
            <person name="Read B.A."/>
            <person name="Kegel J."/>
            <person name="Klute M.J."/>
            <person name="Kuo A."/>
            <person name="Lefebvre S.C."/>
            <person name="Maumus F."/>
            <person name="Mayer C."/>
            <person name="Miller J."/>
            <person name="Monier A."/>
            <person name="Salamov A."/>
            <person name="Young J."/>
            <person name="Aguilar M."/>
            <person name="Claverie J.M."/>
            <person name="Frickenhaus S."/>
            <person name="Gonzalez K."/>
            <person name="Herman E.K."/>
            <person name="Lin Y.C."/>
            <person name="Napier J."/>
            <person name="Ogata H."/>
            <person name="Sarno A.F."/>
            <person name="Shmutz J."/>
            <person name="Schroeder D."/>
            <person name="de Vargas C."/>
            <person name="Verret F."/>
            <person name="von Dassow P."/>
            <person name="Valentin K."/>
            <person name="Van de Peer Y."/>
            <person name="Wheeler G."/>
            <person name="Dacks J.B."/>
            <person name="Delwiche C.F."/>
            <person name="Dyhrman S.T."/>
            <person name="Glockner G."/>
            <person name="John U."/>
            <person name="Richards T."/>
            <person name="Worden A.Z."/>
            <person name="Zhang X."/>
            <person name="Grigoriev I.V."/>
            <person name="Allen A.E."/>
            <person name="Bidle K."/>
            <person name="Borodovsky M."/>
            <person name="Bowler C."/>
            <person name="Brownlee C."/>
            <person name="Cock J.M."/>
            <person name="Elias M."/>
            <person name="Gladyshev V.N."/>
            <person name="Groth M."/>
            <person name="Guda C."/>
            <person name="Hadaegh A."/>
            <person name="Iglesias-Rodriguez M.D."/>
            <person name="Jenkins J."/>
            <person name="Jones B.M."/>
            <person name="Lawson T."/>
            <person name="Leese F."/>
            <person name="Lindquist E."/>
            <person name="Lobanov A."/>
            <person name="Lomsadze A."/>
            <person name="Malik S.B."/>
            <person name="Marsh M.E."/>
            <person name="Mackinder L."/>
            <person name="Mock T."/>
            <person name="Mueller-Roeber B."/>
            <person name="Pagarete A."/>
            <person name="Parker M."/>
            <person name="Probert I."/>
            <person name="Quesneville H."/>
            <person name="Raines C."/>
            <person name="Rensing S.A."/>
            <person name="Riano-Pachon D.M."/>
            <person name="Richier S."/>
            <person name="Rokitta S."/>
            <person name="Shiraiwa Y."/>
            <person name="Soanes D.M."/>
            <person name="van der Giezen M."/>
            <person name="Wahlund T.M."/>
            <person name="Williams B."/>
            <person name="Wilson W."/>
            <person name="Wolfe G."/>
            <person name="Wurch L.L."/>
        </authorList>
    </citation>
    <scope>NUCLEOTIDE SEQUENCE</scope>
</reference>
<dbReference type="Proteomes" id="UP000013827">
    <property type="component" value="Unassembled WGS sequence"/>
</dbReference>
<dbReference type="RefSeq" id="XP_005758003.1">
    <property type="nucleotide sequence ID" value="XM_005757946.1"/>
</dbReference>
<keyword evidence="6" id="KW-1185">Reference proteome</keyword>
<evidence type="ECO:0000259" key="4">
    <source>
        <dbReference type="Pfam" id="PF16113"/>
    </source>
</evidence>
<evidence type="ECO:0000256" key="1">
    <source>
        <dbReference type="ARBA" id="ARBA00001709"/>
    </source>
</evidence>
<keyword evidence="3" id="KW-0378">Hydrolase</keyword>
<dbReference type="InterPro" id="IPR045004">
    <property type="entry name" value="ECH_dom"/>
</dbReference>
<reference evidence="5" key="2">
    <citation type="submission" date="2024-10" db="UniProtKB">
        <authorList>
            <consortium name="EnsemblProtists"/>
        </authorList>
    </citation>
    <scope>IDENTIFICATION</scope>
</reference>
<name>A0A0D3I2T9_EMIH1</name>
<dbReference type="GO" id="GO:0006574">
    <property type="term" value="P:L-valine catabolic process"/>
    <property type="evidence" value="ECO:0007669"/>
    <property type="project" value="TreeGrafter"/>
</dbReference>
<dbReference type="STRING" id="2903.R1D9U4"/>
<evidence type="ECO:0000256" key="2">
    <source>
        <dbReference type="ARBA" id="ARBA00011915"/>
    </source>
</evidence>
<dbReference type="SUPFAM" id="SSF52096">
    <property type="entry name" value="ClpP/crotonase"/>
    <property type="match status" value="1"/>
</dbReference>
<dbReference type="PaxDb" id="2903-EOD05574"/>
<dbReference type="CDD" id="cd06558">
    <property type="entry name" value="crotonase-like"/>
    <property type="match status" value="1"/>
</dbReference>
<dbReference type="InterPro" id="IPR032259">
    <property type="entry name" value="HIBYL-CoA-H"/>
</dbReference>
<protein>
    <recommendedName>
        <fullName evidence="2">3-hydroxyisobutyryl-CoA hydrolase</fullName>
        <ecNumber evidence="2">3.1.2.4</ecNumber>
    </recommendedName>
</protein>
<dbReference type="GeneID" id="17251832"/>
<dbReference type="PANTHER" id="PTHR43176">
    <property type="entry name" value="3-HYDROXYISOBUTYRYL-COA HYDROLASE-RELATED"/>
    <property type="match status" value="1"/>
</dbReference>
<feature type="domain" description="Enoyl-CoA hydratase/isomerase" evidence="4">
    <location>
        <begin position="58"/>
        <end position="209"/>
    </location>
</feature>
<dbReference type="InterPro" id="IPR029045">
    <property type="entry name" value="ClpP/crotonase-like_dom_sf"/>
</dbReference>
<comment type="catalytic activity">
    <reaction evidence="1">
        <text>3-hydroxy-2-methylpropanoyl-CoA + H2O = 3-hydroxy-2-methylpropanoate + CoA + H(+)</text>
        <dbReference type="Rhea" id="RHEA:20888"/>
        <dbReference type="ChEBI" id="CHEBI:11805"/>
        <dbReference type="ChEBI" id="CHEBI:15377"/>
        <dbReference type="ChEBI" id="CHEBI:15378"/>
        <dbReference type="ChEBI" id="CHEBI:57287"/>
        <dbReference type="ChEBI" id="CHEBI:57340"/>
        <dbReference type="EC" id="3.1.2.4"/>
    </reaction>
</comment>
<dbReference type="HOGENOM" id="CLU_848463_0_0_1"/>
<evidence type="ECO:0000313" key="5">
    <source>
        <dbReference type="EnsemblProtists" id="EOD05574"/>
    </source>
</evidence>